<keyword evidence="1" id="KW-1133">Transmembrane helix</keyword>
<evidence type="ECO:0000313" key="2">
    <source>
        <dbReference type="EMBL" id="PIP24014.1"/>
    </source>
</evidence>
<dbReference type="Proteomes" id="UP000230273">
    <property type="component" value="Unassembled WGS sequence"/>
</dbReference>
<dbReference type="NCBIfam" id="TIGR02532">
    <property type="entry name" value="IV_pilin_GFxxxE"/>
    <property type="match status" value="1"/>
</dbReference>
<dbReference type="AlphaFoldDB" id="A0A2G9YXM7"/>
<evidence type="ECO:0008006" key="4">
    <source>
        <dbReference type="Google" id="ProtNLM"/>
    </source>
</evidence>
<reference evidence="2 3" key="1">
    <citation type="submission" date="2017-09" db="EMBL/GenBank/DDBJ databases">
        <title>Depth-based differentiation of microbial function through sediment-hosted aquifers and enrichment of novel symbionts in the deep terrestrial subsurface.</title>
        <authorList>
            <person name="Probst A.J."/>
            <person name="Ladd B."/>
            <person name="Jarett J.K."/>
            <person name="Geller-Mcgrath D.E."/>
            <person name="Sieber C.M."/>
            <person name="Emerson J.B."/>
            <person name="Anantharaman K."/>
            <person name="Thomas B.C."/>
            <person name="Malmstrom R."/>
            <person name="Stieglmeier M."/>
            <person name="Klingl A."/>
            <person name="Woyke T."/>
            <person name="Ryan C.M."/>
            <person name="Banfield J.F."/>
        </authorList>
    </citation>
    <scope>NUCLEOTIDE SEQUENCE [LARGE SCALE GENOMIC DNA]</scope>
    <source>
        <strain evidence="2">CG23_combo_of_CG06-09_8_20_14_all_38_19</strain>
    </source>
</reference>
<evidence type="ECO:0000256" key="1">
    <source>
        <dbReference type="SAM" id="Phobius"/>
    </source>
</evidence>
<organism evidence="2 3">
    <name type="scientific">Candidatus Nealsonbacteria bacterium CG23_combo_of_CG06-09_8_20_14_all_38_19</name>
    <dbReference type="NCBI Taxonomy" id="1974721"/>
    <lineage>
        <taxon>Bacteria</taxon>
        <taxon>Candidatus Nealsoniibacteriota</taxon>
    </lineage>
</organism>
<dbReference type="EMBL" id="PCRP01000004">
    <property type="protein sequence ID" value="PIP24014.1"/>
    <property type="molecule type" value="Genomic_DNA"/>
</dbReference>
<feature type="transmembrane region" description="Helical" evidence="1">
    <location>
        <begin position="95"/>
        <end position="117"/>
    </location>
</feature>
<proteinExistence type="predicted"/>
<dbReference type="SUPFAM" id="SSF54523">
    <property type="entry name" value="Pili subunits"/>
    <property type="match status" value="1"/>
</dbReference>
<dbReference type="Gene3D" id="3.30.700.10">
    <property type="entry name" value="Glycoprotein, Type 4 Pilin"/>
    <property type="match status" value="1"/>
</dbReference>
<evidence type="ECO:0000313" key="3">
    <source>
        <dbReference type="Proteomes" id="UP000230273"/>
    </source>
</evidence>
<gene>
    <name evidence="2" type="ORF">COX36_00320</name>
</gene>
<protein>
    <recommendedName>
        <fullName evidence="4">Type II secretion system protein GspG C-terminal domain-containing protein</fullName>
    </recommendedName>
</protein>
<dbReference type="InterPro" id="IPR045584">
    <property type="entry name" value="Pilin-like"/>
</dbReference>
<accession>A0A2G9YXM7</accession>
<dbReference type="Pfam" id="PF07963">
    <property type="entry name" value="N_methyl"/>
    <property type="match status" value="1"/>
</dbReference>
<sequence length="248" mass="28043">MKTFQNILRGKAFTPTPESPAFRSDYTHHPEFIEGQCGDACPHRYARQKRCIYCGLAKRCRREWKLSRAFGAACLPDRQGFQPNKQERRRRGFTLIETIVVIAIIGILATIILLPLFKVRNKASDAKRKMEITQIGKYLTSSCYLPDAGEGIYDLVDLTNEIFRKNPEYRQYLSTIPKDPKTGTETESKYIYIVNDDGSKCTLYANLENPNEPVTLSITVPTPGGGVGVLRATSDGWNGTPLYFQYSN</sequence>
<dbReference type="InterPro" id="IPR012902">
    <property type="entry name" value="N_methyl_site"/>
</dbReference>
<comment type="caution">
    <text evidence="2">The sequence shown here is derived from an EMBL/GenBank/DDBJ whole genome shotgun (WGS) entry which is preliminary data.</text>
</comment>
<keyword evidence="1" id="KW-0472">Membrane</keyword>
<name>A0A2G9YXM7_9BACT</name>
<keyword evidence="1" id="KW-0812">Transmembrane</keyword>
<dbReference type="PROSITE" id="PS00409">
    <property type="entry name" value="PROKAR_NTER_METHYL"/>
    <property type="match status" value="1"/>
</dbReference>